<evidence type="ECO:0000313" key="5">
    <source>
        <dbReference type="Proteomes" id="UP000030361"/>
    </source>
</evidence>
<protein>
    <submittedName>
        <fullName evidence="4">Uncharacterized protein</fullName>
    </submittedName>
</protein>
<dbReference type="Pfam" id="PF14559">
    <property type="entry name" value="TPR_19"/>
    <property type="match status" value="1"/>
</dbReference>
<dbReference type="SUPFAM" id="SSF48452">
    <property type="entry name" value="TPR-like"/>
    <property type="match status" value="1"/>
</dbReference>
<organism evidence="4 5">
    <name type="scientific">Lentilactobacillus curieae</name>
    <dbReference type="NCBI Taxonomy" id="1138822"/>
    <lineage>
        <taxon>Bacteria</taxon>
        <taxon>Bacillati</taxon>
        <taxon>Bacillota</taxon>
        <taxon>Bacilli</taxon>
        <taxon>Lactobacillales</taxon>
        <taxon>Lactobacillaceae</taxon>
        <taxon>Lentilactobacillus</taxon>
    </lineage>
</organism>
<dbReference type="PANTHER" id="PTHR45586:SF1">
    <property type="entry name" value="LIPOPOLYSACCHARIDE ASSEMBLY PROTEIN B"/>
    <property type="match status" value="1"/>
</dbReference>
<dbReference type="OrthoDB" id="2080803at2"/>
<proteinExistence type="predicted"/>
<dbReference type="RefSeq" id="WP_035167116.1">
    <property type="nucleotide sequence ID" value="NZ_CP018906.1"/>
</dbReference>
<dbReference type="EMBL" id="CP018906">
    <property type="protein sequence ID" value="AQW22092.1"/>
    <property type="molecule type" value="Genomic_DNA"/>
</dbReference>
<dbReference type="AlphaFoldDB" id="A0A1S6QKD9"/>
<dbReference type="InterPro" id="IPR011990">
    <property type="entry name" value="TPR-like_helical_dom_sf"/>
</dbReference>
<dbReference type="Gene3D" id="1.25.40.10">
    <property type="entry name" value="Tetratricopeptide repeat domain"/>
    <property type="match status" value="2"/>
</dbReference>
<evidence type="ECO:0000256" key="1">
    <source>
        <dbReference type="ARBA" id="ARBA00022737"/>
    </source>
</evidence>
<gene>
    <name evidence="4" type="ORF">PL11_009250</name>
</gene>
<evidence type="ECO:0000256" key="3">
    <source>
        <dbReference type="PROSITE-ProRule" id="PRU00339"/>
    </source>
</evidence>
<dbReference type="InterPro" id="IPR019734">
    <property type="entry name" value="TPR_rpt"/>
</dbReference>
<dbReference type="PROSITE" id="PS50293">
    <property type="entry name" value="TPR_REGION"/>
    <property type="match status" value="1"/>
</dbReference>
<reference evidence="4 5" key="1">
    <citation type="journal article" date="2015" name="Genome Announc.">
        <title>Genome Sequence of Lactobacillus curieae CCTCC M 2011381T, a Novel Producer of Gamma-aminobutyric Acid.</title>
        <authorList>
            <person name="Wang Y."/>
            <person name="Wang Y."/>
            <person name="Lang C."/>
            <person name="Wei D."/>
            <person name="Xu P."/>
            <person name="Xie J."/>
        </authorList>
    </citation>
    <scope>NUCLEOTIDE SEQUENCE [LARGE SCALE GENOMIC DNA]</scope>
    <source>
        <strain evidence="4 5">CCTCC M 2011381</strain>
    </source>
</reference>
<keyword evidence="1" id="KW-0677">Repeat</keyword>
<accession>A0A1S6QKD9</accession>
<feature type="repeat" description="TPR" evidence="3">
    <location>
        <begin position="204"/>
        <end position="237"/>
    </location>
</feature>
<evidence type="ECO:0000313" key="4">
    <source>
        <dbReference type="EMBL" id="AQW22092.1"/>
    </source>
</evidence>
<dbReference type="InterPro" id="IPR051012">
    <property type="entry name" value="CellSynth/LPSAsmb/PSIAsmb"/>
</dbReference>
<name>A0A1S6QKD9_9LACO</name>
<dbReference type="SMART" id="SM00028">
    <property type="entry name" value="TPR"/>
    <property type="match status" value="6"/>
</dbReference>
<sequence length="420" mass="48669">MNYSQTALDFLEKGQLDDFEKNYKLALKNDTDDYLFSLAEELYSYGFSDHSKNIYEQLLKKFPDDDTLKVNLAELAIDSDDDDKALEYLSSVNPDSDEYVSSLMVSADLYQTQGMFEISEQKLLEAQNLAPDEPAIWFALAEFYFASREYRKAINYYLDLIKTGTTEMSAVNLVERLGVSYAQIGKFEQALGYLEQIKTIHMNSDVKFELGFTYFSLEEYQKAIDVFEEIRELEPQYSSIYPYLADSYIELNRVDKALLTVQEGLANDQYNEQLWVKASEIAKQAGQDELVGQYLEKANETEPDDLSILSKLSDWYIDNNEDDKNITLLKPVADQELFDAHLSYNLALSLNHKGDIKGATTNFQIAERELDSDTKFLKDAIFFYRENGNREKEIELLQKYLKVDPEDFEMQQMLDEELNY</sequence>
<evidence type="ECO:0000256" key="2">
    <source>
        <dbReference type="ARBA" id="ARBA00022803"/>
    </source>
</evidence>
<dbReference type="PANTHER" id="PTHR45586">
    <property type="entry name" value="TPR REPEAT-CONTAINING PROTEIN PA4667"/>
    <property type="match status" value="1"/>
</dbReference>
<keyword evidence="2 3" id="KW-0802">TPR repeat</keyword>
<dbReference type="KEGG" id="lcu:PL11_009250"/>
<dbReference type="eggNOG" id="COG0457">
    <property type="taxonomic scope" value="Bacteria"/>
</dbReference>
<dbReference type="Pfam" id="PF13432">
    <property type="entry name" value="TPR_16"/>
    <property type="match status" value="1"/>
</dbReference>
<dbReference type="PROSITE" id="PS50005">
    <property type="entry name" value="TPR"/>
    <property type="match status" value="1"/>
</dbReference>
<keyword evidence="5" id="KW-1185">Reference proteome</keyword>
<dbReference type="Proteomes" id="UP000030361">
    <property type="component" value="Chromosome"/>
</dbReference>